<dbReference type="Pfam" id="PF12146">
    <property type="entry name" value="Hydrolase_4"/>
    <property type="match status" value="1"/>
</dbReference>
<dbReference type="GO" id="GO:0016787">
    <property type="term" value="F:hydrolase activity"/>
    <property type="evidence" value="ECO:0007669"/>
    <property type="project" value="UniProtKB-KW"/>
</dbReference>
<dbReference type="EMBL" id="JAGGJA010000002">
    <property type="protein sequence ID" value="MCW9706010.1"/>
    <property type="molecule type" value="Genomic_DNA"/>
</dbReference>
<evidence type="ECO:0000259" key="1">
    <source>
        <dbReference type="Pfam" id="PF12146"/>
    </source>
</evidence>
<dbReference type="InterPro" id="IPR022742">
    <property type="entry name" value="Hydrolase_4"/>
</dbReference>
<dbReference type="PANTHER" id="PTHR11614">
    <property type="entry name" value="PHOSPHOLIPASE-RELATED"/>
    <property type="match status" value="1"/>
</dbReference>
<accession>A0ABT3PJ95</accession>
<keyword evidence="2" id="KW-0378">Hydrolase</keyword>
<comment type="caution">
    <text evidence="2">The sequence shown here is derived from an EMBL/GenBank/DDBJ whole genome shotgun (WGS) entry which is preliminary data.</text>
</comment>
<feature type="domain" description="Serine aminopeptidase S33" evidence="1">
    <location>
        <begin position="48"/>
        <end position="135"/>
    </location>
</feature>
<dbReference type="InterPro" id="IPR051044">
    <property type="entry name" value="MAG_DAG_Lipase"/>
</dbReference>
<keyword evidence="3" id="KW-1185">Reference proteome</keyword>
<proteinExistence type="predicted"/>
<dbReference type="SUPFAM" id="SSF53474">
    <property type="entry name" value="alpha/beta-Hydrolases"/>
    <property type="match status" value="1"/>
</dbReference>
<reference evidence="2 3" key="1">
    <citation type="submission" date="2021-03" db="EMBL/GenBank/DDBJ databases">
        <title>Aliifodinibius sp. nov., a new bacterium isolated from saline soil.</title>
        <authorList>
            <person name="Galisteo C."/>
            <person name="De La Haba R."/>
            <person name="Sanchez-Porro C."/>
            <person name="Ventosa A."/>
        </authorList>
    </citation>
    <scope>NUCLEOTIDE SEQUENCE [LARGE SCALE GENOMIC DNA]</scope>
    <source>
        <strain evidence="2 3">1BSP15-2V2</strain>
    </source>
</reference>
<dbReference type="InterPro" id="IPR029058">
    <property type="entry name" value="AB_hydrolase_fold"/>
</dbReference>
<dbReference type="RefSeq" id="WP_265764708.1">
    <property type="nucleotide sequence ID" value="NZ_JAGGJA010000002.1"/>
</dbReference>
<organism evidence="2 3">
    <name type="scientific">Fodinibius salsisoli</name>
    <dbReference type="NCBI Taxonomy" id="2820877"/>
    <lineage>
        <taxon>Bacteria</taxon>
        <taxon>Pseudomonadati</taxon>
        <taxon>Balneolota</taxon>
        <taxon>Balneolia</taxon>
        <taxon>Balneolales</taxon>
        <taxon>Balneolaceae</taxon>
        <taxon>Fodinibius</taxon>
    </lineage>
</organism>
<evidence type="ECO:0000313" key="2">
    <source>
        <dbReference type="EMBL" id="MCW9706010.1"/>
    </source>
</evidence>
<gene>
    <name evidence="2" type="ORF">J6I44_04065</name>
</gene>
<evidence type="ECO:0000313" key="3">
    <source>
        <dbReference type="Proteomes" id="UP001207918"/>
    </source>
</evidence>
<sequence>MRSKKITFKGAFGDELAARVDLPDASPKTFALFAHCFTCSKNLKPVKNISRKLNERGIGVLRFDFTGLGESEGDFADTNFSSNIDDLIEAAAFMSDEYQAPEILIGHSLGGAAVLQAAHRIPSSKAVATIGAPAHPEHVKKNFGGQLDVINAEGAATVQLAGRKFTIKKQFIEDLEASNMNKRTQELARALMIFHSPIDNTVGIDNAAQIYRMAKHPKSFVSLDDADHLLMKEEDSTYVAEVLASWAGRYF</sequence>
<dbReference type="Proteomes" id="UP001207918">
    <property type="component" value="Unassembled WGS sequence"/>
</dbReference>
<name>A0ABT3PJ95_9BACT</name>
<protein>
    <submittedName>
        <fullName evidence="2">Alpha/beta fold hydrolase</fullName>
    </submittedName>
</protein>
<dbReference type="Gene3D" id="3.40.50.1820">
    <property type="entry name" value="alpha/beta hydrolase"/>
    <property type="match status" value="1"/>
</dbReference>